<sequence length="304" mass="34551">MSDFTGDNLVLFPKTLDYYQIQLTRMLETERYGEAKGLLDFLLKCGGEAERHHTEWQALLGWLEAAFPEATATGLPGEEADGAEEEEEDAESVLRQRVLDRAAEDPAYLQRLISILFDDEDPEQQLLALGQMTHLPGPEAEAALRRWLSERERHPLVQFRALQLLRRFGAEGTAVVLRDGEALALEIEETPLSFEDFPQAVLEVPERLSRMAEVSDPALSYFADEMWRECVQAAYGSNVFKWMMEADDGASDLWAAALHQHLQEKLHGQTGDESTREQYGITGELRFRYEQALRWLRAYGADTV</sequence>
<name>A0A9X4KEQ3_9BACL</name>
<dbReference type="RefSeq" id="WP_277564080.1">
    <property type="nucleotide sequence ID" value="NZ_JAPDHZ010000002.1"/>
</dbReference>
<accession>A0A9X4KEQ3</accession>
<proteinExistence type="predicted"/>
<dbReference type="EMBL" id="JAPDHZ010000002">
    <property type="protein sequence ID" value="MDG0790224.1"/>
    <property type="molecule type" value="Genomic_DNA"/>
</dbReference>
<feature type="region of interest" description="Disordered" evidence="1">
    <location>
        <begin position="73"/>
        <end position="92"/>
    </location>
</feature>
<protein>
    <submittedName>
        <fullName evidence="2">HEAT repeat domain-containing protein</fullName>
    </submittedName>
</protein>
<evidence type="ECO:0000256" key="1">
    <source>
        <dbReference type="SAM" id="MobiDB-lite"/>
    </source>
</evidence>
<evidence type="ECO:0000313" key="3">
    <source>
        <dbReference type="Proteomes" id="UP001153387"/>
    </source>
</evidence>
<reference evidence="2 3" key="1">
    <citation type="submission" date="2022-10" db="EMBL/GenBank/DDBJ databases">
        <title>Comparative genomic analysis of Cohnella hashimotonis sp. nov., isolated from the International Space Station.</title>
        <authorList>
            <person name="Simpson A."/>
            <person name="Venkateswaran K."/>
        </authorList>
    </citation>
    <scope>NUCLEOTIDE SEQUENCE [LARGE SCALE GENOMIC DNA]</scope>
    <source>
        <strain evidence="2 3">DSM 18997</strain>
    </source>
</reference>
<dbReference type="Proteomes" id="UP001153387">
    <property type="component" value="Unassembled WGS sequence"/>
</dbReference>
<feature type="compositionally biased region" description="Acidic residues" evidence="1">
    <location>
        <begin position="78"/>
        <end position="91"/>
    </location>
</feature>
<comment type="caution">
    <text evidence="2">The sequence shown here is derived from an EMBL/GenBank/DDBJ whole genome shotgun (WGS) entry which is preliminary data.</text>
</comment>
<gene>
    <name evidence="2" type="ORF">OMP38_04675</name>
</gene>
<organism evidence="2 3">
    <name type="scientific">Cohnella ginsengisoli</name>
    <dbReference type="NCBI Taxonomy" id="425004"/>
    <lineage>
        <taxon>Bacteria</taxon>
        <taxon>Bacillati</taxon>
        <taxon>Bacillota</taxon>
        <taxon>Bacilli</taxon>
        <taxon>Bacillales</taxon>
        <taxon>Paenibacillaceae</taxon>
        <taxon>Cohnella</taxon>
    </lineage>
</organism>
<evidence type="ECO:0000313" key="2">
    <source>
        <dbReference type="EMBL" id="MDG0790224.1"/>
    </source>
</evidence>
<keyword evidence="3" id="KW-1185">Reference proteome</keyword>
<dbReference type="AlphaFoldDB" id="A0A9X4KEQ3"/>